<dbReference type="Proteomes" id="UP000318478">
    <property type="component" value="Unassembled WGS sequence"/>
</dbReference>
<accession>A0A5C5ZEY2</accession>
<proteinExistence type="predicted"/>
<comment type="caution">
    <text evidence="1">The sequence shown here is derived from an EMBL/GenBank/DDBJ whole genome shotgun (WGS) entry which is preliminary data.</text>
</comment>
<organism evidence="1 2">
    <name type="scientific">Posidoniimonas polymericola</name>
    <dbReference type="NCBI Taxonomy" id="2528002"/>
    <lineage>
        <taxon>Bacteria</taxon>
        <taxon>Pseudomonadati</taxon>
        <taxon>Planctomycetota</taxon>
        <taxon>Planctomycetia</taxon>
        <taxon>Pirellulales</taxon>
        <taxon>Lacipirellulaceae</taxon>
        <taxon>Posidoniimonas</taxon>
    </lineage>
</organism>
<dbReference type="RefSeq" id="WP_197527606.1">
    <property type="nucleotide sequence ID" value="NZ_SJPO01000001.1"/>
</dbReference>
<evidence type="ECO:0000313" key="2">
    <source>
        <dbReference type="Proteomes" id="UP000318478"/>
    </source>
</evidence>
<dbReference type="EMBL" id="SJPO01000001">
    <property type="protein sequence ID" value="TWT85728.1"/>
    <property type="molecule type" value="Genomic_DNA"/>
</dbReference>
<gene>
    <name evidence="1" type="ORF">Pla123a_05350</name>
</gene>
<dbReference type="AlphaFoldDB" id="A0A5C5ZEY2"/>
<reference evidence="1 2" key="1">
    <citation type="submission" date="2019-02" db="EMBL/GenBank/DDBJ databases">
        <title>Deep-cultivation of Planctomycetes and their phenomic and genomic characterization uncovers novel biology.</title>
        <authorList>
            <person name="Wiegand S."/>
            <person name="Jogler M."/>
            <person name="Boedeker C."/>
            <person name="Pinto D."/>
            <person name="Vollmers J."/>
            <person name="Rivas-Marin E."/>
            <person name="Kohn T."/>
            <person name="Peeters S.H."/>
            <person name="Heuer A."/>
            <person name="Rast P."/>
            <person name="Oberbeckmann S."/>
            <person name="Bunk B."/>
            <person name="Jeske O."/>
            <person name="Meyerdierks A."/>
            <person name="Storesund J.E."/>
            <person name="Kallscheuer N."/>
            <person name="Luecker S."/>
            <person name="Lage O.M."/>
            <person name="Pohl T."/>
            <person name="Merkel B.J."/>
            <person name="Hornburger P."/>
            <person name="Mueller R.-W."/>
            <person name="Bruemmer F."/>
            <person name="Labrenz M."/>
            <person name="Spormann A.M."/>
            <person name="Op Den Camp H."/>
            <person name="Overmann J."/>
            <person name="Amann R."/>
            <person name="Jetten M.S.M."/>
            <person name="Mascher T."/>
            <person name="Medema M.H."/>
            <person name="Devos D.P."/>
            <person name="Kaster A.-K."/>
            <person name="Ovreas L."/>
            <person name="Rohde M."/>
            <person name="Galperin M.Y."/>
            <person name="Jogler C."/>
        </authorList>
    </citation>
    <scope>NUCLEOTIDE SEQUENCE [LARGE SCALE GENOMIC DNA]</scope>
    <source>
        <strain evidence="1 2">Pla123a</strain>
    </source>
</reference>
<evidence type="ECO:0000313" key="1">
    <source>
        <dbReference type="EMBL" id="TWT85728.1"/>
    </source>
</evidence>
<protein>
    <submittedName>
        <fullName evidence="1">Uncharacterized protein</fullName>
    </submittedName>
</protein>
<sequence>MHGAWKVRSSAGRAWSINTAEGTTAAPIGAFDYSSHKVPFGTSVSL</sequence>
<keyword evidence="2" id="KW-1185">Reference proteome</keyword>
<name>A0A5C5ZEY2_9BACT</name>